<dbReference type="EMBL" id="RDFA01000005">
    <property type="protein sequence ID" value="RXK47864.1"/>
    <property type="molecule type" value="Genomic_DNA"/>
</dbReference>
<accession>A0A498KUE3</accession>
<organism evidence="1 2">
    <name type="scientific">Halorientalis pallida</name>
    <dbReference type="NCBI Taxonomy" id="2479928"/>
    <lineage>
        <taxon>Archaea</taxon>
        <taxon>Methanobacteriati</taxon>
        <taxon>Methanobacteriota</taxon>
        <taxon>Stenosarchaea group</taxon>
        <taxon>Halobacteria</taxon>
        <taxon>Halobacteriales</taxon>
        <taxon>Haloarculaceae</taxon>
        <taxon>Halorientalis</taxon>
    </lineage>
</organism>
<dbReference type="InterPro" id="IPR027396">
    <property type="entry name" value="DsrEFH-like"/>
</dbReference>
<dbReference type="SUPFAM" id="SSF75169">
    <property type="entry name" value="DsrEFH-like"/>
    <property type="match status" value="1"/>
</dbReference>
<dbReference type="InterPro" id="IPR003787">
    <property type="entry name" value="Sulphur_relay_DsrE/F-like"/>
</dbReference>
<reference evidence="1 2" key="1">
    <citation type="submission" date="2019-01" db="EMBL/GenBank/DDBJ databases">
        <title>Halorientalis sp. F13-25 a new haloarchaeum isolated from hypersaline water.</title>
        <authorList>
            <person name="Ana D.-V."/>
            <person name="Cristina S.-P."/>
            <person name="Antonio V."/>
        </authorList>
    </citation>
    <scope>NUCLEOTIDE SEQUENCE [LARGE SCALE GENOMIC DNA]</scope>
    <source>
        <strain evidence="1 2">F13-25</strain>
    </source>
</reference>
<keyword evidence="2" id="KW-1185">Reference proteome</keyword>
<comment type="caution">
    <text evidence="1">The sequence shown here is derived from an EMBL/GenBank/DDBJ whole genome shotgun (WGS) entry which is preliminary data.</text>
</comment>
<evidence type="ECO:0000313" key="1">
    <source>
        <dbReference type="EMBL" id="RXK47864.1"/>
    </source>
</evidence>
<dbReference type="Gene3D" id="3.40.1260.10">
    <property type="entry name" value="DsrEFH-like"/>
    <property type="match status" value="1"/>
</dbReference>
<dbReference type="Proteomes" id="UP000289691">
    <property type="component" value="Unassembled WGS sequence"/>
</dbReference>
<gene>
    <name evidence="1" type="ORF">EAF64_14550</name>
</gene>
<proteinExistence type="predicted"/>
<sequence length="123" mass="13244">METTDFVTTLFHERNDPDKVTVAFTMALKAVKKGHSATVILMADGVHLGKPGHADGLNIGEPFRPVPDLMEDYLEAGGRVAVCGACMEHNGLSEADIDERFTIVDADETIELTMDAQGGLQIT</sequence>
<name>A0A498KUE3_9EURY</name>
<evidence type="ECO:0000313" key="2">
    <source>
        <dbReference type="Proteomes" id="UP000289691"/>
    </source>
</evidence>
<dbReference type="AlphaFoldDB" id="A0A498KUE3"/>
<dbReference type="Pfam" id="PF02635">
    <property type="entry name" value="DsrE"/>
    <property type="match status" value="1"/>
</dbReference>
<protein>
    <submittedName>
        <fullName evidence="1">Sulfur reduction protein DsrE</fullName>
    </submittedName>
</protein>
<dbReference type="OrthoDB" id="285310at2157"/>
<dbReference type="RefSeq" id="WP_129069715.1">
    <property type="nucleotide sequence ID" value="NZ_RDFA01000005.1"/>
</dbReference>